<evidence type="ECO:0000313" key="1">
    <source>
        <dbReference type="EMBL" id="SDD34820.1"/>
    </source>
</evidence>
<name>A0A1G6U0C9_NIADE</name>
<proteinExistence type="predicted"/>
<sequence>MKTPAIAPIGRYIDPLTDFGFKRIFGSEAHKRQLVSFLNALFKGRKLPQEHSGPAKHYRKAVFDVSCRGNSWFCKEGTPGSGKISCINE</sequence>
<dbReference type="AlphaFoldDB" id="A0A1G6U0C9"/>
<evidence type="ECO:0000313" key="2">
    <source>
        <dbReference type="Proteomes" id="UP000198757"/>
    </source>
</evidence>
<dbReference type="STRING" id="1285928.SAMN04487894_108102"/>
<keyword evidence="2" id="KW-1185">Reference proteome</keyword>
<dbReference type="Pfam" id="PF12784">
    <property type="entry name" value="PDDEXK_2"/>
    <property type="match status" value="1"/>
</dbReference>
<reference evidence="2" key="1">
    <citation type="submission" date="2016-10" db="EMBL/GenBank/DDBJ databases">
        <authorList>
            <person name="Varghese N."/>
            <person name="Submissions S."/>
        </authorList>
    </citation>
    <scope>NUCLEOTIDE SEQUENCE [LARGE SCALE GENOMIC DNA]</scope>
    <source>
        <strain evidence="2">DSM 25811 / CCM 8410 / LMG 26954 / E90</strain>
    </source>
</reference>
<organism evidence="1 2">
    <name type="scientific">Niabella drilacis (strain DSM 25811 / CCM 8410 / CCUG 62505 / LMG 26954 / E90)</name>
    <dbReference type="NCBI Taxonomy" id="1285928"/>
    <lineage>
        <taxon>Bacteria</taxon>
        <taxon>Pseudomonadati</taxon>
        <taxon>Bacteroidota</taxon>
        <taxon>Chitinophagia</taxon>
        <taxon>Chitinophagales</taxon>
        <taxon>Chitinophagaceae</taxon>
        <taxon>Niabella</taxon>
    </lineage>
</organism>
<gene>
    <name evidence="1" type="ORF">SAMN04487894_108102</name>
</gene>
<dbReference type="EMBL" id="FMZO01000008">
    <property type="protein sequence ID" value="SDD34820.1"/>
    <property type="molecule type" value="Genomic_DNA"/>
</dbReference>
<dbReference type="Proteomes" id="UP000198757">
    <property type="component" value="Unassembled WGS sequence"/>
</dbReference>
<accession>A0A1G6U0C9</accession>
<protein>
    <submittedName>
        <fullName evidence="1">PD-(D/E)XK nuclease family transposase</fullName>
    </submittedName>
</protein>